<dbReference type="Proteomes" id="UP001209878">
    <property type="component" value="Unassembled WGS sequence"/>
</dbReference>
<reference evidence="1" key="1">
    <citation type="journal article" date="2023" name="Mol. Biol. Evol.">
        <title>Third-Generation Sequencing Reveals the Adaptive Role of the Epigenome in Three Deep-Sea Polychaetes.</title>
        <authorList>
            <person name="Perez M."/>
            <person name="Aroh O."/>
            <person name="Sun Y."/>
            <person name="Lan Y."/>
            <person name="Juniper S.K."/>
            <person name="Young C.R."/>
            <person name="Angers B."/>
            <person name="Qian P.Y."/>
        </authorList>
    </citation>
    <scope>NUCLEOTIDE SEQUENCE</scope>
    <source>
        <strain evidence="1">R07B-5</strain>
    </source>
</reference>
<protein>
    <submittedName>
        <fullName evidence="1">Uncharacterized protein</fullName>
    </submittedName>
</protein>
<evidence type="ECO:0000313" key="2">
    <source>
        <dbReference type="Proteomes" id="UP001209878"/>
    </source>
</evidence>
<dbReference type="AlphaFoldDB" id="A0AAD9UJ68"/>
<keyword evidence="2" id="KW-1185">Reference proteome</keyword>
<organism evidence="1 2">
    <name type="scientific">Ridgeia piscesae</name>
    <name type="common">Tubeworm</name>
    <dbReference type="NCBI Taxonomy" id="27915"/>
    <lineage>
        <taxon>Eukaryota</taxon>
        <taxon>Metazoa</taxon>
        <taxon>Spiralia</taxon>
        <taxon>Lophotrochozoa</taxon>
        <taxon>Annelida</taxon>
        <taxon>Polychaeta</taxon>
        <taxon>Sedentaria</taxon>
        <taxon>Canalipalpata</taxon>
        <taxon>Sabellida</taxon>
        <taxon>Siboglinidae</taxon>
        <taxon>Ridgeia</taxon>
    </lineage>
</organism>
<gene>
    <name evidence="1" type="ORF">NP493_49g00017</name>
</gene>
<accession>A0AAD9UJ68</accession>
<sequence length="107" mass="11939">MMPCRADLGYVLLLSRGFACGKGNFPPENCLIDSLFAMMFYASIAQLYNLLGSRALEQGKSPLTGISKPVFITCYAAVALTFLKNCCDIHCFNLVVELYVIYIYIYI</sequence>
<dbReference type="EMBL" id="JAODUO010000052">
    <property type="protein sequence ID" value="KAK2191484.1"/>
    <property type="molecule type" value="Genomic_DNA"/>
</dbReference>
<comment type="caution">
    <text evidence="1">The sequence shown here is derived from an EMBL/GenBank/DDBJ whole genome shotgun (WGS) entry which is preliminary data.</text>
</comment>
<proteinExistence type="predicted"/>
<name>A0AAD9UJ68_RIDPI</name>
<evidence type="ECO:0000313" key="1">
    <source>
        <dbReference type="EMBL" id="KAK2191484.1"/>
    </source>
</evidence>